<evidence type="ECO:0000256" key="1">
    <source>
        <dbReference type="SAM" id="Phobius"/>
    </source>
</evidence>
<protein>
    <submittedName>
        <fullName evidence="2">Uncharacterized protein</fullName>
    </submittedName>
</protein>
<keyword evidence="1" id="KW-0472">Membrane</keyword>
<reference evidence="2 3" key="1">
    <citation type="submission" date="2015-05" db="EMBL/GenBank/DDBJ databases">
        <title>Whole genome sequence and identification of bacterial endophytes from Costus igneus.</title>
        <authorList>
            <person name="Lee Y.P."/>
            <person name="Gan H.M."/>
            <person name="Eng W."/>
            <person name="Wheatley M.S."/>
            <person name="Caraballo A."/>
            <person name="Polter S."/>
            <person name="Savka M.A."/>
            <person name="Hudson A.O."/>
        </authorList>
    </citation>
    <scope>NUCLEOTIDE SEQUENCE [LARGE SCALE GENOMIC DNA]</scope>
    <source>
        <strain evidence="2 3">RIT379</strain>
    </source>
</reference>
<evidence type="ECO:0000313" key="3">
    <source>
        <dbReference type="Proteomes" id="UP000036045"/>
    </source>
</evidence>
<dbReference type="AlphaFoldDB" id="A0A0J1IJJ4"/>
<dbReference type="EMBL" id="LDPH01000010">
    <property type="protein sequence ID" value="KLV26108.1"/>
    <property type="molecule type" value="Genomic_DNA"/>
</dbReference>
<name>A0A0J1IJJ4_NIACI</name>
<feature type="transmembrane region" description="Helical" evidence="1">
    <location>
        <begin position="33"/>
        <end position="59"/>
    </location>
</feature>
<feature type="transmembrane region" description="Helical" evidence="1">
    <location>
        <begin position="162"/>
        <end position="182"/>
    </location>
</feature>
<dbReference type="PATRIC" id="fig|1397.4.peg.519"/>
<dbReference type="Proteomes" id="UP000036045">
    <property type="component" value="Unassembled WGS sequence"/>
</dbReference>
<dbReference type="RefSeq" id="WP_047942389.1">
    <property type="nucleotide sequence ID" value="NZ_JARTLH010000003.1"/>
</dbReference>
<comment type="caution">
    <text evidence="2">The sequence shown here is derived from an EMBL/GenBank/DDBJ whole genome shotgun (WGS) entry which is preliminary data.</text>
</comment>
<keyword evidence="3" id="KW-1185">Reference proteome</keyword>
<accession>A0A0J1IJJ4</accession>
<proteinExistence type="predicted"/>
<gene>
    <name evidence="2" type="ORF">ABW02_12110</name>
</gene>
<evidence type="ECO:0000313" key="2">
    <source>
        <dbReference type="EMBL" id="KLV26108.1"/>
    </source>
</evidence>
<organism evidence="2 3">
    <name type="scientific">Niallia circulans</name>
    <name type="common">Bacillus circulans</name>
    <dbReference type="NCBI Taxonomy" id="1397"/>
    <lineage>
        <taxon>Bacteria</taxon>
        <taxon>Bacillati</taxon>
        <taxon>Bacillota</taxon>
        <taxon>Bacilli</taxon>
        <taxon>Bacillales</taxon>
        <taxon>Bacillaceae</taxon>
        <taxon>Niallia</taxon>
    </lineage>
</organism>
<keyword evidence="1" id="KW-0812">Transmembrane</keyword>
<dbReference type="OrthoDB" id="1681403at2"/>
<sequence length="262" mass="31158">MQQFNEQSYRYKKMNMSIIRTNYLRVNNPLMPLWWALAMPGTGHIMVGKFLIGMLLFIWEFLINTQAHLNLAILYSCIGKFQLAAESLDIRWFFFYVGIYIFNVWDAYRITTDINQISLLAKEERYPLMPFVIHPLEINYLQRVNKWVPVFWSIITPGLGHLILRNFLTGLFLLVSHLIILYHSRALEGIYFTCRGLYGLVSSTLNVEWLLFLPSIYLFAACDTYYHAIEMNQLFKLEQSHYLEQKYSFYLKRNFKIKDNNP</sequence>
<keyword evidence="1" id="KW-1133">Transmembrane helix</keyword>